<dbReference type="RefSeq" id="WP_245818352.1">
    <property type="nucleotide sequence ID" value="NZ_FQZF01000023.1"/>
</dbReference>
<evidence type="ECO:0000256" key="9">
    <source>
        <dbReference type="ARBA" id="ARBA00022989"/>
    </source>
</evidence>
<evidence type="ECO:0000256" key="13">
    <source>
        <dbReference type="SAM" id="MobiDB-lite"/>
    </source>
</evidence>
<evidence type="ECO:0000256" key="4">
    <source>
        <dbReference type="ARBA" id="ARBA00022475"/>
    </source>
</evidence>
<feature type="transmembrane region" description="Helical" evidence="12">
    <location>
        <begin position="275"/>
        <end position="294"/>
    </location>
</feature>
<accession>A0A1M6MVD7</accession>
<feature type="compositionally biased region" description="Basic and acidic residues" evidence="13">
    <location>
        <begin position="257"/>
        <end position="269"/>
    </location>
</feature>
<proteinExistence type="inferred from homology"/>
<feature type="transmembrane region" description="Helical" evidence="12">
    <location>
        <begin position="20"/>
        <end position="47"/>
    </location>
</feature>
<keyword evidence="5 12" id="KW-0349">Heme</keyword>
<evidence type="ECO:0000256" key="5">
    <source>
        <dbReference type="ARBA" id="ARBA00022617"/>
    </source>
</evidence>
<dbReference type="Proteomes" id="UP000184387">
    <property type="component" value="Unassembled WGS sequence"/>
</dbReference>
<reference evidence="14 15" key="1">
    <citation type="submission" date="2016-11" db="EMBL/GenBank/DDBJ databases">
        <authorList>
            <person name="Jaros S."/>
            <person name="Januszkiewicz K."/>
            <person name="Wedrychowicz H."/>
        </authorList>
    </citation>
    <scope>NUCLEOTIDE SEQUENCE [LARGE SCALE GENOMIC DNA]</scope>
    <source>
        <strain evidence="14 15">DSM 14916</strain>
    </source>
</reference>
<comment type="subcellular location">
    <subcellularLocation>
        <location evidence="12">Cell inner membrane</location>
    </subcellularLocation>
    <subcellularLocation>
        <location evidence="1">Cell membrane</location>
        <topology evidence="1">Multi-pass membrane protein</topology>
    </subcellularLocation>
</comment>
<evidence type="ECO:0000256" key="10">
    <source>
        <dbReference type="ARBA" id="ARBA00023004"/>
    </source>
</evidence>
<dbReference type="EMBL" id="FQZF01000023">
    <property type="protein sequence ID" value="SHJ87392.1"/>
    <property type="molecule type" value="Genomic_DNA"/>
</dbReference>
<keyword evidence="11 12" id="KW-0472">Membrane</keyword>
<feature type="transmembrane region" description="Helical" evidence="12">
    <location>
        <begin position="377"/>
        <end position="401"/>
    </location>
</feature>
<comment type="similarity">
    <text evidence="2 12">Belongs to the cytochrome ubiquinol oxidase subunit 1 family.</text>
</comment>
<dbReference type="GO" id="GO:0046872">
    <property type="term" value="F:metal ion binding"/>
    <property type="evidence" value="ECO:0007669"/>
    <property type="project" value="UniProtKB-UniRule"/>
</dbReference>
<keyword evidence="9 12" id="KW-1133">Transmembrane helix</keyword>
<evidence type="ECO:0000256" key="8">
    <source>
        <dbReference type="ARBA" id="ARBA00022982"/>
    </source>
</evidence>
<evidence type="ECO:0000313" key="14">
    <source>
        <dbReference type="EMBL" id="SHJ87392.1"/>
    </source>
</evidence>
<dbReference type="GO" id="GO:0020037">
    <property type="term" value="F:heme binding"/>
    <property type="evidence" value="ECO:0007669"/>
    <property type="project" value="TreeGrafter"/>
</dbReference>
<dbReference type="AlphaFoldDB" id="A0A1M6MVD7"/>
<feature type="region of interest" description="Disordered" evidence="13">
    <location>
        <begin position="496"/>
        <end position="529"/>
    </location>
</feature>
<keyword evidence="15" id="KW-1185">Reference proteome</keyword>
<keyword evidence="4 12" id="KW-1003">Cell membrane</keyword>
<evidence type="ECO:0000256" key="2">
    <source>
        <dbReference type="ARBA" id="ARBA00009819"/>
    </source>
</evidence>
<keyword evidence="10 12" id="KW-0408">Iron</keyword>
<feature type="transmembrane region" description="Helical" evidence="12">
    <location>
        <begin position="413"/>
        <end position="435"/>
    </location>
</feature>
<dbReference type="PANTHER" id="PTHR30365">
    <property type="entry name" value="CYTOCHROME D UBIQUINOL OXIDASE"/>
    <property type="match status" value="1"/>
</dbReference>
<keyword evidence="7 12" id="KW-0479">Metal-binding</keyword>
<feature type="transmembrane region" description="Helical" evidence="12">
    <location>
        <begin position="130"/>
        <end position="150"/>
    </location>
</feature>
<feature type="transmembrane region" description="Helical" evidence="12">
    <location>
        <begin position="100"/>
        <end position="123"/>
    </location>
</feature>
<gene>
    <name evidence="14" type="ORF">SAMN02745194_03606</name>
</gene>
<evidence type="ECO:0000313" key="15">
    <source>
        <dbReference type="Proteomes" id="UP000184387"/>
    </source>
</evidence>
<dbReference type="PIRSF" id="PIRSF006446">
    <property type="entry name" value="Cyt_quinol_oxidase_1"/>
    <property type="match status" value="1"/>
</dbReference>
<feature type="region of interest" description="Disordered" evidence="13">
    <location>
        <begin position="243"/>
        <end position="269"/>
    </location>
</feature>
<keyword evidence="3 12" id="KW-0813">Transport</keyword>
<dbReference type="PANTHER" id="PTHR30365:SF14">
    <property type="entry name" value="CYTOCHROME BD MENAQUINOL OXIDASE SUBUNIT I-RELATED"/>
    <property type="match status" value="1"/>
</dbReference>
<dbReference type="InterPro" id="IPR002585">
    <property type="entry name" value="Cyt-d_ubiquinol_oxidase_su_1"/>
</dbReference>
<dbReference type="Pfam" id="PF01654">
    <property type="entry name" value="Cyt_bd_oxida_I"/>
    <property type="match status" value="2"/>
</dbReference>
<evidence type="ECO:0000256" key="7">
    <source>
        <dbReference type="ARBA" id="ARBA00022723"/>
    </source>
</evidence>
<dbReference type="GO" id="GO:0019646">
    <property type="term" value="P:aerobic electron transport chain"/>
    <property type="evidence" value="ECO:0007669"/>
    <property type="project" value="InterPro"/>
</dbReference>
<feature type="transmembrane region" description="Helical" evidence="12">
    <location>
        <begin position="455"/>
        <end position="486"/>
    </location>
</feature>
<sequence length="529" mass="57390">MIDALLPSALDLARFQFAFVVVWHFLFPAFTIGLASYLAVLEGLWLWTGKAVYLDTFRYWLKIFAVAFAMGVVSGIVMSYQFGTNWSVLSDKAGPVIGPLMGYEVLTAFFLEAGFLGVMLFGLNRVGKGLHMLATSLVAIGTFFSAFWILSANSWMHTPAGFSVTPDGRFIPEDWWAIIFNPSFPFRLAHTVTGAYLTTALIVGAVGAWHLLRERRGEEPVRDAGMDSGTAARFHDPGQALVEGAEAPNRPSPGSAGEERGTEESERGLNPRAKLMFSMAMWMLLVVAPIQAVLGDLHGTNTYEHQPAKVAAMEGHFETERGAPSILFGIPDAEQERTRMAIGIPNFASLYLTHSWDGEVRGLKDIPREFWPTNIPLVFFAFRVMVGLGLLMIGLGLASGFMRLRGRLYDTPWLLRAAVAMGPAGLVAVTAGWIVTEAGRQPFTVYGHLRTADSVSPIGLPAVATSLAAFVVVYFVVFGAGIWFLFKLFSQTPRHHEGEPPQGQPIRTAGVTPAPSVAAGAAPGPQPAE</sequence>
<dbReference type="GO" id="GO:0005886">
    <property type="term" value="C:plasma membrane"/>
    <property type="evidence" value="ECO:0007669"/>
    <property type="project" value="UniProtKB-SubCell"/>
</dbReference>
<name>A0A1M6MVD7_9PROT</name>
<keyword evidence="6 12" id="KW-0812">Transmembrane</keyword>
<evidence type="ECO:0000256" key="11">
    <source>
        <dbReference type="ARBA" id="ARBA00023136"/>
    </source>
</evidence>
<feature type="compositionally biased region" description="Low complexity" evidence="13">
    <location>
        <begin position="508"/>
        <end position="523"/>
    </location>
</feature>
<evidence type="ECO:0000256" key="3">
    <source>
        <dbReference type="ARBA" id="ARBA00022448"/>
    </source>
</evidence>
<feature type="transmembrane region" description="Helical" evidence="12">
    <location>
        <begin position="59"/>
        <end position="80"/>
    </location>
</feature>
<dbReference type="GO" id="GO:0016682">
    <property type="term" value="F:oxidoreductase activity, acting on diphenols and related substances as donors, oxygen as acceptor"/>
    <property type="evidence" value="ECO:0007669"/>
    <property type="project" value="TreeGrafter"/>
</dbReference>
<keyword evidence="8 12" id="KW-0249">Electron transport</keyword>
<evidence type="ECO:0000256" key="6">
    <source>
        <dbReference type="ARBA" id="ARBA00022692"/>
    </source>
</evidence>
<feature type="transmembrane region" description="Helical" evidence="12">
    <location>
        <begin position="193"/>
        <end position="212"/>
    </location>
</feature>
<dbReference type="GO" id="GO:0070069">
    <property type="term" value="C:cytochrome complex"/>
    <property type="evidence" value="ECO:0007669"/>
    <property type="project" value="UniProtKB-UniRule"/>
</dbReference>
<organism evidence="14 15">
    <name type="scientific">Muricoccus roseus</name>
    <dbReference type="NCBI Taxonomy" id="198092"/>
    <lineage>
        <taxon>Bacteria</taxon>
        <taxon>Pseudomonadati</taxon>
        <taxon>Pseudomonadota</taxon>
        <taxon>Alphaproteobacteria</taxon>
        <taxon>Acetobacterales</taxon>
        <taxon>Roseomonadaceae</taxon>
        <taxon>Muricoccus</taxon>
    </lineage>
</organism>
<dbReference type="STRING" id="198092.SAMN02745194_03606"/>
<evidence type="ECO:0000256" key="12">
    <source>
        <dbReference type="PIRNR" id="PIRNR006446"/>
    </source>
</evidence>
<protein>
    <submittedName>
        <fullName evidence="14">Cytochrome bd-type quinol oxidase, subunit 1</fullName>
    </submittedName>
</protein>
<dbReference type="GO" id="GO:0009055">
    <property type="term" value="F:electron transfer activity"/>
    <property type="evidence" value="ECO:0007669"/>
    <property type="project" value="UniProtKB-UniRule"/>
</dbReference>
<evidence type="ECO:0000256" key="1">
    <source>
        <dbReference type="ARBA" id="ARBA00004651"/>
    </source>
</evidence>